<sequence length="240" mass="28515">MTPTPEEKQWLHDYLYQIMQYRETFEEVYDHILLALEDMPRPQFFESAIARIITNDFGSDNGLYELEQNCRRAANRDIVKQYTGQMRAWLSAKFILFTGLIIISSALLILRFPVIYLIIINVFFFIIPVLLYLFRKVVAYIQRGYKKASLKDEISTHITFRVTVFIWAIGCIINWTKRIIEWILKIPQETFDLMHRPKPFDVWFVMGGLISVGLLTWMILHFIAVIKLYQREFKSNMIKA</sequence>
<accession>A0ABP7WUD0</accession>
<dbReference type="Proteomes" id="UP001500841">
    <property type="component" value="Unassembled WGS sequence"/>
</dbReference>
<feature type="transmembrane region" description="Helical" evidence="1">
    <location>
        <begin position="154"/>
        <end position="175"/>
    </location>
</feature>
<protein>
    <submittedName>
        <fullName evidence="2">Uncharacterized protein</fullName>
    </submittedName>
</protein>
<keyword evidence="1" id="KW-0472">Membrane</keyword>
<feature type="transmembrane region" description="Helical" evidence="1">
    <location>
        <begin position="115"/>
        <end position="134"/>
    </location>
</feature>
<reference evidence="3" key="1">
    <citation type="journal article" date="2019" name="Int. J. Syst. Evol. Microbiol.">
        <title>The Global Catalogue of Microorganisms (GCM) 10K type strain sequencing project: providing services to taxonomists for standard genome sequencing and annotation.</title>
        <authorList>
            <consortium name="The Broad Institute Genomics Platform"/>
            <consortium name="The Broad Institute Genome Sequencing Center for Infectious Disease"/>
            <person name="Wu L."/>
            <person name="Ma J."/>
        </authorList>
    </citation>
    <scope>NUCLEOTIDE SEQUENCE [LARGE SCALE GENOMIC DNA]</scope>
    <source>
        <strain evidence="3">JCM 17085</strain>
    </source>
</reference>
<feature type="transmembrane region" description="Helical" evidence="1">
    <location>
        <begin position="202"/>
        <end position="229"/>
    </location>
</feature>
<name>A0ABP7WUD0_9SPHI</name>
<keyword evidence="1" id="KW-1133">Transmembrane helix</keyword>
<keyword evidence="1" id="KW-0812">Transmembrane</keyword>
<dbReference type="EMBL" id="BAABCV010000006">
    <property type="protein sequence ID" value="GAA4097042.1"/>
    <property type="molecule type" value="Genomic_DNA"/>
</dbReference>
<organism evidence="2 3">
    <name type="scientific">Mucilaginibacter panaciglaebae</name>
    <dbReference type="NCBI Taxonomy" id="502331"/>
    <lineage>
        <taxon>Bacteria</taxon>
        <taxon>Pseudomonadati</taxon>
        <taxon>Bacteroidota</taxon>
        <taxon>Sphingobacteriia</taxon>
        <taxon>Sphingobacteriales</taxon>
        <taxon>Sphingobacteriaceae</taxon>
        <taxon>Mucilaginibacter</taxon>
    </lineage>
</organism>
<proteinExistence type="predicted"/>
<evidence type="ECO:0000256" key="1">
    <source>
        <dbReference type="SAM" id="Phobius"/>
    </source>
</evidence>
<keyword evidence="3" id="KW-1185">Reference proteome</keyword>
<feature type="transmembrane region" description="Helical" evidence="1">
    <location>
        <begin position="90"/>
        <end position="109"/>
    </location>
</feature>
<evidence type="ECO:0000313" key="3">
    <source>
        <dbReference type="Proteomes" id="UP001500841"/>
    </source>
</evidence>
<gene>
    <name evidence="2" type="ORF">GCM10022392_20630</name>
</gene>
<dbReference type="RefSeq" id="WP_345103703.1">
    <property type="nucleotide sequence ID" value="NZ_BAABCV010000006.1"/>
</dbReference>
<comment type="caution">
    <text evidence="2">The sequence shown here is derived from an EMBL/GenBank/DDBJ whole genome shotgun (WGS) entry which is preliminary data.</text>
</comment>
<evidence type="ECO:0000313" key="2">
    <source>
        <dbReference type="EMBL" id="GAA4097042.1"/>
    </source>
</evidence>